<evidence type="ECO:0000256" key="1">
    <source>
        <dbReference type="ARBA" id="ARBA00009820"/>
    </source>
</evidence>
<dbReference type="PANTHER" id="PTHR36842:SF1">
    <property type="entry name" value="PROTEIN TOLB"/>
    <property type="match status" value="1"/>
</dbReference>
<gene>
    <name evidence="2" type="ORF">S06H3_47733</name>
</gene>
<dbReference type="PANTHER" id="PTHR36842">
    <property type="entry name" value="PROTEIN TOLB HOMOLOG"/>
    <property type="match status" value="1"/>
</dbReference>
<name>X1MYQ3_9ZZZZ</name>
<evidence type="ECO:0000313" key="2">
    <source>
        <dbReference type="EMBL" id="GAI36438.1"/>
    </source>
</evidence>
<feature type="non-terminal residue" evidence="2">
    <location>
        <position position="1"/>
    </location>
</feature>
<dbReference type="AlphaFoldDB" id="X1MYQ3"/>
<sequence length="256" mass="28436">LELVESVSKPVNTEYLFAWIMNSDGTGKKAITKNLIGSVAGYSFKGLPPSFSPDGKKILLGLHFQDPKYTKEGAPLLSYTTSIWLMDTEGTGEELVRDKKGPLGCLSFSADGKKVLFAFEDGKFPRSYPSIWIMNSDGTEKRNITGEMKGELWDVSLSLDGKKILFGFNSEVWTMNPDGTEKRKLAEGGDRGLSFSADGKKIAFFGLYGRSFWVMNSDGTKKINFNETLGIQINNAIWYPKFKDTTISNVQELFAQ</sequence>
<accession>X1MYQ3</accession>
<dbReference type="Pfam" id="PF07676">
    <property type="entry name" value="PD40"/>
    <property type="match status" value="2"/>
</dbReference>
<dbReference type="InterPro" id="IPR011659">
    <property type="entry name" value="WD40"/>
</dbReference>
<reference evidence="2" key="1">
    <citation type="journal article" date="2014" name="Front. Microbiol.">
        <title>High frequency of phylogenetically diverse reductive dehalogenase-homologous genes in deep subseafloor sedimentary metagenomes.</title>
        <authorList>
            <person name="Kawai M."/>
            <person name="Futagami T."/>
            <person name="Toyoda A."/>
            <person name="Takaki Y."/>
            <person name="Nishi S."/>
            <person name="Hori S."/>
            <person name="Arai W."/>
            <person name="Tsubouchi T."/>
            <person name="Morono Y."/>
            <person name="Uchiyama I."/>
            <person name="Ito T."/>
            <person name="Fujiyama A."/>
            <person name="Inagaki F."/>
            <person name="Takami H."/>
        </authorList>
    </citation>
    <scope>NUCLEOTIDE SEQUENCE</scope>
    <source>
        <strain evidence="2">Expedition CK06-06</strain>
    </source>
</reference>
<organism evidence="2">
    <name type="scientific">marine sediment metagenome</name>
    <dbReference type="NCBI Taxonomy" id="412755"/>
    <lineage>
        <taxon>unclassified sequences</taxon>
        <taxon>metagenomes</taxon>
        <taxon>ecological metagenomes</taxon>
    </lineage>
</organism>
<dbReference type="EMBL" id="BARV01030005">
    <property type="protein sequence ID" value="GAI36438.1"/>
    <property type="molecule type" value="Genomic_DNA"/>
</dbReference>
<dbReference type="SUPFAM" id="SSF69304">
    <property type="entry name" value="Tricorn protease N-terminal domain"/>
    <property type="match status" value="1"/>
</dbReference>
<protein>
    <recommendedName>
        <fullName evidence="3">Dipeptidylpeptidase IV N-terminal domain-containing protein</fullName>
    </recommendedName>
</protein>
<dbReference type="Gene3D" id="2.120.10.30">
    <property type="entry name" value="TolB, C-terminal domain"/>
    <property type="match status" value="1"/>
</dbReference>
<comment type="caution">
    <text evidence="2">The sequence shown here is derived from an EMBL/GenBank/DDBJ whole genome shotgun (WGS) entry which is preliminary data.</text>
</comment>
<dbReference type="InterPro" id="IPR011042">
    <property type="entry name" value="6-blade_b-propeller_TolB-like"/>
</dbReference>
<evidence type="ECO:0008006" key="3">
    <source>
        <dbReference type="Google" id="ProtNLM"/>
    </source>
</evidence>
<proteinExistence type="inferred from homology"/>
<feature type="non-terminal residue" evidence="2">
    <location>
        <position position="256"/>
    </location>
</feature>
<comment type="similarity">
    <text evidence="1">Belongs to the TolB family.</text>
</comment>